<dbReference type="SUPFAM" id="SSF53335">
    <property type="entry name" value="S-adenosyl-L-methionine-dependent methyltransferases"/>
    <property type="match status" value="1"/>
</dbReference>
<evidence type="ECO:0000313" key="2">
    <source>
        <dbReference type="EMBL" id="ORX60540.1"/>
    </source>
</evidence>
<dbReference type="EMBL" id="MCGT01000004">
    <property type="protein sequence ID" value="ORX60540.1"/>
    <property type="molecule type" value="Genomic_DNA"/>
</dbReference>
<dbReference type="Gene3D" id="3.40.50.150">
    <property type="entry name" value="Vaccinia Virus protein VP39"/>
    <property type="match status" value="1"/>
</dbReference>
<accession>A0A1X2GST7</accession>
<feature type="non-terminal residue" evidence="2">
    <location>
        <position position="1"/>
    </location>
</feature>
<name>A0A1X2GST7_9FUNG</name>
<dbReference type="Pfam" id="PF13649">
    <property type="entry name" value="Methyltransf_25"/>
    <property type="match status" value="1"/>
</dbReference>
<evidence type="ECO:0000313" key="3">
    <source>
        <dbReference type="Proteomes" id="UP000242146"/>
    </source>
</evidence>
<proteinExistence type="predicted"/>
<evidence type="ECO:0000259" key="1">
    <source>
        <dbReference type="Pfam" id="PF13649"/>
    </source>
</evidence>
<dbReference type="CDD" id="cd02440">
    <property type="entry name" value="AdoMet_MTases"/>
    <property type="match status" value="1"/>
</dbReference>
<organism evidence="2 3">
    <name type="scientific">Hesseltinella vesiculosa</name>
    <dbReference type="NCBI Taxonomy" id="101127"/>
    <lineage>
        <taxon>Eukaryota</taxon>
        <taxon>Fungi</taxon>
        <taxon>Fungi incertae sedis</taxon>
        <taxon>Mucoromycota</taxon>
        <taxon>Mucoromycotina</taxon>
        <taxon>Mucoromycetes</taxon>
        <taxon>Mucorales</taxon>
        <taxon>Cunninghamellaceae</taxon>
        <taxon>Hesseltinella</taxon>
    </lineage>
</organism>
<protein>
    <recommendedName>
        <fullName evidence="1">Methyltransferase domain-containing protein</fullName>
    </recommendedName>
</protein>
<gene>
    <name evidence="2" type="ORF">DM01DRAFT_1281254</name>
</gene>
<dbReference type="InterPro" id="IPR029063">
    <property type="entry name" value="SAM-dependent_MTases_sf"/>
</dbReference>
<comment type="caution">
    <text evidence="2">The sequence shown here is derived from an EMBL/GenBank/DDBJ whole genome shotgun (WGS) entry which is preliminary data.</text>
</comment>
<reference evidence="2 3" key="1">
    <citation type="submission" date="2016-07" db="EMBL/GenBank/DDBJ databases">
        <title>Pervasive Adenine N6-methylation of Active Genes in Fungi.</title>
        <authorList>
            <consortium name="DOE Joint Genome Institute"/>
            <person name="Mondo S.J."/>
            <person name="Dannebaum R.O."/>
            <person name="Kuo R.C."/>
            <person name="Labutti K."/>
            <person name="Haridas S."/>
            <person name="Kuo A."/>
            <person name="Salamov A."/>
            <person name="Ahrendt S.R."/>
            <person name="Lipzen A."/>
            <person name="Sullivan W."/>
            <person name="Andreopoulos W.B."/>
            <person name="Clum A."/>
            <person name="Lindquist E."/>
            <person name="Daum C."/>
            <person name="Ramamoorthy G.K."/>
            <person name="Gryganskyi A."/>
            <person name="Culley D."/>
            <person name="Magnuson J.K."/>
            <person name="James T.Y."/>
            <person name="O'Malley M.A."/>
            <person name="Stajich J.E."/>
            <person name="Spatafora J.W."/>
            <person name="Visel A."/>
            <person name="Grigoriev I.V."/>
        </authorList>
    </citation>
    <scope>NUCLEOTIDE SEQUENCE [LARGE SCALE GENOMIC DNA]</scope>
    <source>
        <strain evidence="2 3">NRRL 3301</strain>
    </source>
</reference>
<dbReference type="InterPro" id="IPR041698">
    <property type="entry name" value="Methyltransf_25"/>
</dbReference>
<dbReference type="AlphaFoldDB" id="A0A1X2GST7"/>
<dbReference type="STRING" id="101127.A0A1X2GST7"/>
<dbReference type="Proteomes" id="UP000242146">
    <property type="component" value="Unassembled WGS sequence"/>
</dbReference>
<feature type="domain" description="Methyltransferase" evidence="1">
    <location>
        <begin position="2"/>
        <end position="84"/>
    </location>
</feature>
<keyword evidence="3" id="KW-1185">Reference proteome</keyword>
<dbReference type="OrthoDB" id="2257279at2759"/>
<sequence>IATEYPNATFVGVDVLPVMAVMGQQKLPPNCEFKMVDILQPFPPILVPDSYDFIYQRFMFNIYDMNDSRKTKFREIVKLLKPGGYVELVEPDFVPRQAGPKYTALCCSLINLVGFEKNEIYHGPVVHQCLLEMPDLLQDIQTDYVSMPVCWGGYIGKMLYQFFDALLRQLGPGLWLTLPLEGEYDETVFLQYLDSAFDECVEHRTYINLHWTFGQRR</sequence>